<keyword evidence="2" id="KW-1185">Reference proteome</keyword>
<evidence type="ECO:0000313" key="2">
    <source>
        <dbReference type="Proteomes" id="UP001732700"/>
    </source>
</evidence>
<evidence type="ECO:0000313" key="1">
    <source>
        <dbReference type="EnsemblPlants" id="AVESA.00010b.r2.2DG0362040.1.CDS"/>
    </source>
</evidence>
<accession>A0ACD5V3B1</accession>
<dbReference type="EnsemblPlants" id="AVESA.00010b.r2.2DG0362040.1">
    <property type="protein sequence ID" value="AVESA.00010b.r2.2DG0362040.1.CDS"/>
    <property type="gene ID" value="AVESA.00010b.r2.2DG0362040"/>
</dbReference>
<protein>
    <submittedName>
        <fullName evidence="1">Uncharacterized protein</fullName>
    </submittedName>
</protein>
<dbReference type="Proteomes" id="UP001732700">
    <property type="component" value="Chromosome 2D"/>
</dbReference>
<proteinExistence type="predicted"/>
<reference evidence="1" key="1">
    <citation type="submission" date="2021-05" db="EMBL/GenBank/DDBJ databases">
        <authorList>
            <person name="Scholz U."/>
            <person name="Mascher M."/>
            <person name="Fiebig A."/>
        </authorList>
    </citation>
    <scope>NUCLEOTIDE SEQUENCE [LARGE SCALE GENOMIC DNA]</scope>
</reference>
<organism evidence="1 2">
    <name type="scientific">Avena sativa</name>
    <name type="common">Oat</name>
    <dbReference type="NCBI Taxonomy" id="4498"/>
    <lineage>
        <taxon>Eukaryota</taxon>
        <taxon>Viridiplantae</taxon>
        <taxon>Streptophyta</taxon>
        <taxon>Embryophyta</taxon>
        <taxon>Tracheophyta</taxon>
        <taxon>Spermatophyta</taxon>
        <taxon>Magnoliopsida</taxon>
        <taxon>Liliopsida</taxon>
        <taxon>Poales</taxon>
        <taxon>Poaceae</taxon>
        <taxon>BOP clade</taxon>
        <taxon>Pooideae</taxon>
        <taxon>Poodae</taxon>
        <taxon>Poeae</taxon>
        <taxon>Poeae Chloroplast Group 1 (Aveneae type)</taxon>
        <taxon>Aveninae</taxon>
        <taxon>Avena</taxon>
    </lineage>
</organism>
<sequence length="103" mass="11290">MSAHWSTSALQSDRSQLDTSVTGSYSFDEVSKCIHVGLLCVQDSSSARPLMSSVVSMLDSEAMARAIPKQPMYFAQINRETKEAREDLEDSNNGVSLMAIEGR</sequence>
<name>A0ACD5V3B1_AVESA</name>
<reference evidence="1" key="2">
    <citation type="submission" date="2025-09" db="UniProtKB">
        <authorList>
            <consortium name="EnsemblPlants"/>
        </authorList>
    </citation>
    <scope>IDENTIFICATION</scope>
</reference>